<protein>
    <recommendedName>
        <fullName evidence="3">F-box domain-containing protein</fullName>
    </recommendedName>
</protein>
<organism evidence="1 2">
    <name type="scientific">Punctularia strigosozonata (strain HHB-11173)</name>
    <name type="common">White-rot fungus</name>
    <dbReference type="NCBI Taxonomy" id="741275"/>
    <lineage>
        <taxon>Eukaryota</taxon>
        <taxon>Fungi</taxon>
        <taxon>Dikarya</taxon>
        <taxon>Basidiomycota</taxon>
        <taxon>Agaricomycotina</taxon>
        <taxon>Agaricomycetes</taxon>
        <taxon>Corticiales</taxon>
        <taxon>Punctulariaceae</taxon>
        <taxon>Punctularia</taxon>
    </lineage>
</organism>
<proteinExistence type="predicted"/>
<sequence length="440" mass="49356">MGGSNMYCTICGGPTCQNLTYEEEEFNDFVTFDELPGVIYDDALWLSHSSVVIYADCLSPPGEYDWGAYCVRAASGDEESDDDVPMADVAKMDPVHRPVDTKSPLGPGRYNCDNTDEPLAHELCIRLAACWAKEAHPDAFPGKGKADPAKYLWDDQGPVCHWACQAEIHPNDDDHDTKAYLAQSKVARKAAGNPSQVDIWRNWSRSFKYGYEMEDEQGWKWLDACGQEYEHETAFGVVHLKRPDCFPAVHDLPLDTPGISPTSLFPSSSHFPADVVLSIVADLDGPGLRALERTSRAWRDFLRCQLAQRHIWLPRVKEFHYAPTDADWTSSADVVRQAMGSPERRAAVDWRRYYNDCRQSSNMKNRARVWDSVWQISHWLDHCGCSKRSDDGAVNVMCFGSKDCSSLYAFIGSLGCLCGSWRLMEDLRQGTVSVKSAPGE</sequence>
<dbReference type="GeneID" id="18882833"/>
<dbReference type="HOGENOM" id="CLU_721877_0_0_1"/>
<dbReference type="OMA" id="QEYEHET"/>
<dbReference type="eggNOG" id="ENOG502T0Z4">
    <property type="taxonomic scope" value="Eukaryota"/>
</dbReference>
<dbReference type="EMBL" id="JH687551">
    <property type="protein sequence ID" value="EIN05142.1"/>
    <property type="molecule type" value="Genomic_DNA"/>
</dbReference>
<gene>
    <name evidence="1" type="ORF">PUNSTDRAFT_46988</name>
</gene>
<evidence type="ECO:0008006" key="3">
    <source>
        <dbReference type="Google" id="ProtNLM"/>
    </source>
</evidence>
<keyword evidence="2" id="KW-1185">Reference proteome</keyword>
<dbReference type="InterPro" id="IPR036047">
    <property type="entry name" value="F-box-like_dom_sf"/>
</dbReference>
<accession>R7S5E0</accession>
<evidence type="ECO:0000313" key="1">
    <source>
        <dbReference type="EMBL" id="EIN05142.1"/>
    </source>
</evidence>
<reference evidence="2" key="1">
    <citation type="journal article" date="2012" name="Science">
        <title>The Paleozoic origin of enzymatic lignin decomposition reconstructed from 31 fungal genomes.</title>
        <authorList>
            <person name="Floudas D."/>
            <person name="Binder M."/>
            <person name="Riley R."/>
            <person name="Barry K."/>
            <person name="Blanchette R.A."/>
            <person name="Henrissat B."/>
            <person name="Martinez A.T."/>
            <person name="Otillar R."/>
            <person name="Spatafora J.W."/>
            <person name="Yadav J.S."/>
            <person name="Aerts A."/>
            <person name="Benoit I."/>
            <person name="Boyd A."/>
            <person name="Carlson A."/>
            <person name="Copeland A."/>
            <person name="Coutinho P.M."/>
            <person name="de Vries R.P."/>
            <person name="Ferreira P."/>
            <person name="Findley K."/>
            <person name="Foster B."/>
            <person name="Gaskell J."/>
            <person name="Glotzer D."/>
            <person name="Gorecki P."/>
            <person name="Heitman J."/>
            <person name="Hesse C."/>
            <person name="Hori C."/>
            <person name="Igarashi K."/>
            <person name="Jurgens J.A."/>
            <person name="Kallen N."/>
            <person name="Kersten P."/>
            <person name="Kohler A."/>
            <person name="Kuees U."/>
            <person name="Kumar T.K.A."/>
            <person name="Kuo A."/>
            <person name="LaButti K."/>
            <person name="Larrondo L.F."/>
            <person name="Lindquist E."/>
            <person name="Ling A."/>
            <person name="Lombard V."/>
            <person name="Lucas S."/>
            <person name="Lundell T."/>
            <person name="Martin R."/>
            <person name="McLaughlin D.J."/>
            <person name="Morgenstern I."/>
            <person name="Morin E."/>
            <person name="Murat C."/>
            <person name="Nagy L.G."/>
            <person name="Nolan M."/>
            <person name="Ohm R.A."/>
            <person name="Patyshakuliyeva A."/>
            <person name="Rokas A."/>
            <person name="Ruiz-Duenas F.J."/>
            <person name="Sabat G."/>
            <person name="Salamov A."/>
            <person name="Samejima M."/>
            <person name="Schmutz J."/>
            <person name="Slot J.C."/>
            <person name="St John F."/>
            <person name="Stenlid J."/>
            <person name="Sun H."/>
            <person name="Sun S."/>
            <person name="Syed K."/>
            <person name="Tsang A."/>
            <person name="Wiebenga A."/>
            <person name="Young D."/>
            <person name="Pisabarro A."/>
            <person name="Eastwood D.C."/>
            <person name="Martin F."/>
            <person name="Cullen D."/>
            <person name="Grigoriev I.V."/>
            <person name="Hibbett D.S."/>
        </authorList>
    </citation>
    <scope>NUCLEOTIDE SEQUENCE [LARGE SCALE GENOMIC DNA]</scope>
    <source>
        <strain evidence="2">HHB-11173 SS5</strain>
    </source>
</reference>
<dbReference type="OrthoDB" id="3320677at2759"/>
<dbReference type="Proteomes" id="UP000054196">
    <property type="component" value="Unassembled WGS sequence"/>
</dbReference>
<name>R7S5E0_PUNST</name>
<dbReference type="RefSeq" id="XP_007387545.1">
    <property type="nucleotide sequence ID" value="XM_007387483.1"/>
</dbReference>
<dbReference type="KEGG" id="psq:PUNSTDRAFT_46988"/>
<dbReference type="SUPFAM" id="SSF81383">
    <property type="entry name" value="F-box domain"/>
    <property type="match status" value="1"/>
</dbReference>
<dbReference type="AlphaFoldDB" id="R7S5E0"/>
<evidence type="ECO:0000313" key="2">
    <source>
        <dbReference type="Proteomes" id="UP000054196"/>
    </source>
</evidence>